<feature type="binding site" evidence="5">
    <location>
        <position position="159"/>
    </location>
    <ligand>
        <name>Fe cation</name>
        <dbReference type="ChEBI" id="CHEBI:24875"/>
        <label>1</label>
    </ligand>
</feature>
<proteinExistence type="inferred from homology"/>
<evidence type="ECO:0000256" key="4">
    <source>
        <dbReference type="ARBA" id="ARBA00023004"/>
    </source>
</evidence>
<dbReference type="STRING" id="1073090.A0A1L9S934"/>
<dbReference type="GO" id="GO:0004322">
    <property type="term" value="F:ferroxidase activity"/>
    <property type="evidence" value="ECO:0007669"/>
    <property type="project" value="UniProtKB-EC"/>
</dbReference>
<dbReference type="GeneID" id="34613858"/>
<feature type="domain" description="Ferritin-like diiron" evidence="7">
    <location>
        <begin position="24"/>
        <end position="177"/>
    </location>
</feature>
<dbReference type="InterPro" id="IPR009040">
    <property type="entry name" value="Ferritin-like_diiron"/>
</dbReference>
<protein>
    <recommendedName>
        <fullName evidence="6">Ferritin</fullName>
        <ecNumber evidence="6">1.16.3.1</ecNumber>
    </recommendedName>
</protein>
<dbReference type="Proteomes" id="UP000184188">
    <property type="component" value="Unassembled WGS sequence"/>
</dbReference>
<dbReference type="PROSITE" id="PS50905">
    <property type="entry name" value="FERRITIN_LIKE"/>
    <property type="match status" value="1"/>
</dbReference>
<dbReference type="GO" id="GO:0006826">
    <property type="term" value="P:iron ion transport"/>
    <property type="evidence" value="ECO:0007669"/>
    <property type="project" value="InterPro"/>
</dbReference>
<dbReference type="EC" id="1.16.3.1" evidence="6"/>
<name>A0A1L9S934_9EURO</name>
<dbReference type="AlphaFoldDB" id="A0A1L9S934"/>
<evidence type="ECO:0000256" key="6">
    <source>
        <dbReference type="RuleBase" id="RU361145"/>
    </source>
</evidence>
<evidence type="ECO:0000313" key="8">
    <source>
        <dbReference type="EMBL" id="OJJ43667.1"/>
    </source>
</evidence>
<dbReference type="InterPro" id="IPR009078">
    <property type="entry name" value="Ferritin-like_SF"/>
</dbReference>
<keyword evidence="4 5" id="KW-0408">Iron</keyword>
<feature type="binding site" evidence="5">
    <location>
        <position position="41"/>
    </location>
    <ligand>
        <name>Fe cation</name>
        <dbReference type="ChEBI" id="CHEBI:24875"/>
        <label>1</label>
    </ligand>
</feature>
<keyword evidence="6" id="KW-0560">Oxidoreductase</keyword>
<comment type="similarity">
    <text evidence="1 6">Belongs to the ferritin family.</text>
</comment>
<evidence type="ECO:0000256" key="2">
    <source>
        <dbReference type="ARBA" id="ARBA00022434"/>
    </source>
</evidence>
<comment type="catalytic activity">
    <reaction evidence="6">
        <text>4 Fe(2+) + O2 + 4 H(+) = 4 Fe(3+) + 2 H2O</text>
        <dbReference type="Rhea" id="RHEA:11148"/>
        <dbReference type="ChEBI" id="CHEBI:15377"/>
        <dbReference type="ChEBI" id="CHEBI:15378"/>
        <dbReference type="ChEBI" id="CHEBI:15379"/>
        <dbReference type="ChEBI" id="CHEBI:29033"/>
        <dbReference type="ChEBI" id="CHEBI:29034"/>
        <dbReference type="EC" id="1.16.3.1"/>
    </reaction>
</comment>
<dbReference type="Gene3D" id="1.20.1260.10">
    <property type="match status" value="1"/>
</dbReference>
<evidence type="ECO:0000313" key="9">
    <source>
        <dbReference type="Proteomes" id="UP000184188"/>
    </source>
</evidence>
<dbReference type="GO" id="GO:0008198">
    <property type="term" value="F:ferrous iron binding"/>
    <property type="evidence" value="ECO:0007669"/>
    <property type="project" value="TreeGrafter"/>
</dbReference>
<dbReference type="PANTHER" id="PTHR11431:SF75">
    <property type="entry name" value="FERRITIN"/>
    <property type="match status" value="1"/>
</dbReference>
<dbReference type="InterPro" id="IPR008331">
    <property type="entry name" value="Ferritin_DPS_dom"/>
</dbReference>
<organism evidence="8 9">
    <name type="scientific">Penicilliopsis zonata CBS 506.65</name>
    <dbReference type="NCBI Taxonomy" id="1073090"/>
    <lineage>
        <taxon>Eukaryota</taxon>
        <taxon>Fungi</taxon>
        <taxon>Dikarya</taxon>
        <taxon>Ascomycota</taxon>
        <taxon>Pezizomycotina</taxon>
        <taxon>Eurotiomycetes</taxon>
        <taxon>Eurotiomycetidae</taxon>
        <taxon>Eurotiales</taxon>
        <taxon>Aspergillaceae</taxon>
        <taxon>Penicilliopsis</taxon>
    </lineage>
</organism>
<dbReference type="RefSeq" id="XP_022578177.1">
    <property type="nucleotide sequence ID" value="XM_022727394.1"/>
</dbReference>
<keyword evidence="9" id="KW-1185">Reference proteome</keyword>
<evidence type="ECO:0000256" key="5">
    <source>
        <dbReference type="PIRSR" id="PIRSR601519-1"/>
    </source>
</evidence>
<dbReference type="InterPro" id="IPR001519">
    <property type="entry name" value="Ferritin"/>
</dbReference>
<keyword evidence="3 5" id="KW-0479">Metal-binding</keyword>
<dbReference type="SUPFAM" id="SSF47240">
    <property type="entry name" value="Ferritin-like"/>
    <property type="match status" value="1"/>
</dbReference>
<dbReference type="InterPro" id="IPR012347">
    <property type="entry name" value="Ferritin-like"/>
</dbReference>
<comment type="function">
    <text evidence="6">Stores iron in a soluble, non-toxic, readily available form. Important for iron homeostasis. Iron is taken up in the ferrous form and deposited as ferric hydroxides after oxidation.</text>
</comment>
<sequence>MSEVAKQAIAEVSHINIDELIKPKSFTAELEESIRGHIHEELTSWLFFRKLAADCSSANICLHGFAMLFDRFAAQCLLDMHWLEKYLITRGGTSKPTPIHPPSNACFPSSPVEPVRPTRDALAVQKRLLEDLERLVVLATRSGDTSLAIAVENRFLRKQVRYVKDLGDLLQQVTRVSKQAGLGLYQLDMELRKFKGKISWAYSNDPDKHDRQVDDLVTRITEGMEVTEGAKHHGFGH</sequence>
<dbReference type="Pfam" id="PF00210">
    <property type="entry name" value="Ferritin"/>
    <property type="match status" value="1"/>
</dbReference>
<dbReference type="GO" id="GO:0008199">
    <property type="term" value="F:ferric iron binding"/>
    <property type="evidence" value="ECO:0007669"/>
    <property type="project" value="InterPro"/>
</dbReference>
<dbReference type="EMBL" id="KV878351">
    <property type="protein sequence ID" value="OJJ43667.1"/>
    <property type="molecule type" value="Genomic_DNA"/>
</dbReference>
<dbReference type="OrthoDB" id="186462at2759"/>
<evidence type="ECO:0000259" key="7">
    <source>
        <dbReference type="PROSITE" id="PS50905"/>
    </source>
</evidence>
<dbReference type="PANTHER" id="PTHR11431">
    <property type="entry name" value="FERRITIN"/>
    <property type="match status" value="1"/>
</dbReference>
<dbReference type="GO" id="GO:0005737">
    <property type="term" value="C:cytoplasm"/>
    <property type="evidence" value="ECO:0007669"/>
    <property type="project" value="TreeGrafter"/>
</dbReference>
<accession>A0A1L9S934</accession>
<keyword evidence="2 6" id="KW-0409">Iron storage</keyword>
<dbReference type="VEuPathDB" id="FungiDB:ASPZODRAFT_19384"/>
<evidence type="ECO:0000256" key="1">
    <source>
        <dbReference type="ARBA" id="ARBA00007513"/>
    </source>
</evidence>
<dbReference type="GO" id="GO:0006879">
    <property type="term" value="P:intracellular iron ion homeostasis"/>
    <property type="evidence" value="ECO:0007669"/>
    <property type="project" value="UniProtKB-KW"/>
</dbReference>
<reference evidence="9" key="1">
    <citation type="journal article" date="2017" name="Genome Biol.">
        <title>Comparative genomics reveals high biological diversity and specific adaptations in the industrially and medically important fungal genus Aspergillus.</title>
        <authorList>
            <person name="de Vries R.P."/>
            <person name="Riley R."/>
            <person name="Wiebenga A."/>
            <person name="Aguilar-Osorio G."/>
            <person name="Amillis S."/>
            <person name="Uchima C.A."/>
            <person name="Anderluh G."/>
            <person name="Asadollahi M."/>
            <person name="Askin M."/>
            <person name="Barry K."/>
            <person name="Battaglia E."/>
            <person name="Bayram O."/>
            <person name="Benocci T."/>
            <person name="Braus-Stromeyer S.A."/>
            <person name="Caldana C."/>
            <person name="Canovas D."/>
            <person name="Cerqueira G.C."/>
            <person name="Chen F."/>
            <person name="Chen W."/>
            <person name="Choi C."/>
            <person name="Clum A."/>
            <person name="Dos Santos R.A."/>
            <person name="Damasio A.R."/>
            <person name="Diallinas G."/>
            <person name="Emri T."/>
            <person name="Fekete E."/>
            <person name="Flipphi M."/>
            <person name="Freyberg S."/>
            <person name="Gallo A."/>
            <person name="Gournas C."/>
            <person name="Habgood R."/>
            <person name="Hainaut M."/>
            <person name="Harispe M.L."/>
            <person name="Henrissat B."/>
            <person name="Hilden K.S."/>
            <person name="Hope R."/>
            <person name="Hossain A."/>
            <person name="Karabika E."/>
            <person name="Karaffa L."/>
            <person name="Karanyi Z."/>
            <person name="Krasevec N."/>
            <person name="Kuo A."/>
            <person name="Kusch H."/>
            <person name="LaButti K."/>
            <person name="Lagendijk E.L."/>
            <person name="Lapidus A."/>
            <person name="Levasseur A."/>
            <person name="Lindquist E."/>
            <person name="Lipzen A."/>
            <person name="Logrieco A.F."/>
            <person name="MacCabe A."/>
            <person name="Maekelae M.R."/>
            <person name="Malavazi I."/>
            <person name="Melin P."/>
            <person name="Meyer V."/>
            <person name="Mielnichuk N."/>
            <person name="Miskei M."/>
            <person name="Molnar A.P."/>
            <person name="Mule G."/>
            <person name="Ngan C.Y."/>
            <person name="Orejas M."/>
            <person name="Orosz E."/>
            <person name="Ouedraogo J.P."/>
            <person name="Overkamp K.M."/>
            <person name="Park H.-S."/>
            <person name="Perrone G."/>
            <person name="Piumi F."/>
            <person name="Punt P.J."/>
            <person name="Ram A.F."/>
            <person name="Ramon A."/>
            <person name="Rauscher S."/>
            <person name="Record E."/>
            <person name="Riano-Pachon D.M."/>
            <person name="Robert V."/>
            <person name="Roehrig J."/>
            <person name="Ruller R."/>
            <person name="Salamov A."/>
            <person name="Salih N.S."/>
            <person name="Samson R.A."/>
            <person name="Sandor E."/>
            <person name="Sanguinetti M."/>
            <person name="Schuetze T."/>
            <person name="Sepcic K."/>
            <person name="Shelest E."/>
            <person name="Sherlock G."/>
            <person name="Sophianopoulou V."/>
            <person name="Squina F.M."/>
            <person name="Sun H."/>
            <person name="Susca A."/>
            <person name="Todd R.B."/>
            <person name="Tsang A."/>
            <person name="Unkles S.E."/>
            <person name="van de Wiele N."/>
            <person name="van Rossen-Uffink D."/>
            <person name="Oliveira J.V."/>
            <person name="Vesth T.C."/>
            <person name="Visser J."/>
            <person name="Yu J.-H."/>
            <person name="Zhou M."/>
            <person name="Andersen M.R."/>
            <person name="Archer D.B."/>
            <person name="Baker S.E."/>
            <person name="Benoit I."/>
            <person name="Brakhage A.A."/>
            <person name="Braus G.H."/>
            <person name="Fischer R."/>
            <person name="Frisvad J.C."/>
            <person name="Goldman G.H."/>
            <person name="Houbraken J."/>
            <person name="Oakley B."/>
            <person name="Pocsi I."/>
            <person name="Scazzocchio C."/>
            <person name="Seiboth B."/>
            <person name="vanKuyk P.A."/>
            <person name="Wortman J."/>
            <person name="Dyer P.S."/>
            <person name="Grigoriev I.V."/>
        </authorList>
    </citation>
    <scope>NUCLEOTIDE SEQUENCE [LARGE SCALE GENOMIC DNA]</scope>
    <source>
        <strain evidence="9">CBS 506.65</strain>
    </source>
</reference>
<evidence type="ECO:0000256" key="3">
    <source>
        <dbReference type="ARBA" id="ARBA00022723"/>
    </source>
</evidence>
<gene>
    <name evidence="8" type="ORF">ASPZODRAFT_19384</name>
</gene>